<protein>
    <submittedName>
        <fullName evidence="1">Uncharacterized protein</fullName>
    </submittedName>
</protein>
<dbReference type="RefSeq" id="WP_330957669.1">
    <property type="nucleotide sequence ID" value="NZ_JAZGJQ010000002.1"/>
</dbReference>
<name>A0ABU7R8H4_9ACTN</name>
<organism evidence="1 2">
    <name type="scientific">Olsenella absiana</name>
    <dbReference type="NCBI Taxonomy" id="3115222"/>
    <lineage>
        <taxon>Bacteria</taxon>
        <taxon>Bacillati</taxon>
        <taxon>Actinomycetota</taxon>
        <taxon>Coriobacteriia</taxon>
        <taxon>Coriobacteriales</taxon>
        <taxon>Atopobiaceae</taxon>
        <taxon>Olsenella</taxon>
    </lineage>
</organism>
<evidence type="ECO:0000313" key="1">
    <source>
        <dbReference type="EMBL" id="MEE6146902.1"/>
    </source>
</evidence>
<dbReference type="Proteomes" id="UP001332931">
    <property type="component" value="Unassembled WGS sequence"/>
</dbReference>
<comment type="caution">
    <text evidence="1">The sequence shown here is derived from an EMBL/GenBank/DDBJ whole genome shotgun (WGS) entry which is preliminary data.</text>
</comment>
<evidence type="ECO:0000313" key="2">
    <source>
        <dbReference type="Proteomes" id="UP001332931"/>
    </source>
</evidence>
<reference evidence="1 2" key="1">
    <citation type="submission" date="2024-01" db="EMBL/GenBank/DDBJ databases">
        <title>Description of Olsenella sp. nov., isolated from pig feces.</title>
        <authorList>
            <person name="Chang Y.-H."/>
        </authorList>
    </citation>
    <scope>NUCLEOTIDE SEQUENCE [LARGE SCALE GENOMIC DNA]</scope>
    <source>
        <strain evidence="1 2">YH-ols2223</strain>
    </source>
</reference>
<gene>
    <name evidence="1" type="ORF">VXJ25_02650</name>
</gene>
<sequence>MKVETYEYKDGLGYAVDPESDTKQRTVILLGLQTVKCNPRPVVIYVTGGKVKADYEGLEELKQYAGDNKLVFLCPYATDVDGLVETYEYVEKEHLDLNVKADEVSIRATKDCEGLAEDFKEYLEDELDAELDDVTVF</sequence>
<accession>A0ABU7R8H4</accession>
<dbReference type="EMBL" id="JAZGJQ010000002">
    <property type="protein sequence ID" value="MEE6146902.1"/>
    <property type="molecule type" value="Genomic_DNA"/>
</dbReference>
<keyword evidence="2" id="KW-1185">Reference proteome</keyword>
<proteinExistence type="predicted"/>